<dbReference type="EMBL" id="JABBMT010000002">
    <property type="protein sequence ID" value="NMM39669.1"/>
    <property type="molecule type" value="Genomic_DNA"/>
</dbReference>
<protein>
    <submittedName>
        <fullName evidence="3">Collagen-like protein</fullName>
    </submittedName>
</protein>
<keyword evidence="1" id="KW-0175">Coiled coil</keyword>
<sequence>MCAKPLVDNKCPEPQSTDGYVFGTATSPANICYDNPEDDSQCVINTDDSGGYYLPSKYNSQEPTDCKAKPKDDGDDKFCTATGSSGVYSVDCPESSISFDITGIQKNADQLVVNHQRITEIEASFLTQQDIDSLVQSGQLKGEKGEKGDTGEQGIQGVAGAKGATGEKGADGKDGVDGTNGIDGATGEKGADGKDGIDGLAGVDGKDGINGKDGIDGEDGEGCSVVNTPDGARIACAESTTDIKDGGSCVTQQLANGDARITCDDGSESTVNGVDEDGIISALDSQLAEMKKQTDELKLQNENLEKIGKYDGDKPSIDYDTKPEGYTKILEFDWENENFGTVLEEHNDAMSTLPLFSAIDNFFTTSFGGSCPVWQETVTVLDASFTVTIDQFCSSAVQSILPYIRAILMLVAGFFAWRIAIE</sequence>
<feature type="coiled-coil region" evidence="1">
    <location>
        <begin position="280"/>
        <end position="307"/>
    </location>
</feature>
<reference evidence="3" key="1">
    <citation type="submission" date="2020-04" db="EMBL/GenBank/DDBJ databases">
        <title>Genome Sequencing for Pseudoaltermonas arctica.</title>
        <authorList>
            <person name="Elkins N.S."/>
        </authorList>
    </citation>
    <scope>NUCLEOTIDE SEQUENCE [LARGE SCALE GENOMIC DNA]</scope>
    <source>
        <strain evidence="3">NEC-BIFX-2020_0012</strain>
    </source>
</reference>
<accession>A0A7Y0HC39</accession>
<evidence type="ECO:0000256" key="1">
    <source>
        <dbReference type="SAM" id="Coils"/>
    </source>
</evidence>
<proteinExistence type="predicted"/>
<evidence type="ECO:0000256" key="2">
    <source>
        <dbReference type="SAM" id="MobiDB-lite"/>
    </source>
</evidence>
<feature type="compositionally biased region" description="Basic and acidic residues" evidence="2">
    <location>
        <begin position="141"/>
        <end position="150"/>
    </location>
</feature>
<organism evidence="3 4">
    <name type="scientific">Pseudoalteromonas arctica</name>
    <dbReference type="NCBI Taxonomy" id="394751"/>
    <lineage>
        <taxon>Bacteria</taxon>
        <taxon>Pseudomonadati</taxon>
        <taxon>Pseudomonadota</taxon>
        <taxon>Gammaproteobacteria</taxon>
        <taxon>Alteromonadales</taxon>
        <taxon>Pseudoalteromonadaceae</taxon>
        <taxon>Pseudoalteromonas</taxon>
    </lineage>
</organism>
<comment type="caution">
    <text evidence="3">The sequence shown here is derived from an EMBL/GenBank/DDBJ whole genome shotgun (WGS) entry which is preliminary data.</text>
</comment>
<keyword evidence="4" id="KW-1185">Reference proteome</keyword>
<dbReference type="InterPro" id="IPR008160">
    <property type="entry name" value="Collagen"/>
</dbReference>
<dbReference type="Pfam" id="PF01391">
    <property type="entry name" value="Collagen"/>
    <property type="match status" value="1"/>
</dbReference>
<feature type="region of interest" description="Disordered" evidence="2">
    <location>
        <begin position="139"/>
        <end position="195"/>
    </location>
</feature>
<dbReference type="AlphaFoldDB" id="A0A7Y0HC39"/>
<evidence type="ECO:0000313" key="4">
    <source>
        <dbReference type="Proteomes" id="UP000570493"/>
    </source>
</evidence>
<gene>
    <name evidence="3" type="ORF">HHO47_02155</name>
</gene>
<evidence type="ECO:0000313" key="3">
    <source>
        <dbReference type="EMBL" id="NMM39669.1"/>
    </source>
</evidence>
<dbReference type="Proteomes" id="UP000570493">
    <property type="component" value="Unassembled WGS sequence"/>
</dbReference>
<name>A0A7Y0HC39_9GAMM</name>
<dbReference type="PANTHER" id="PTHR24637">
    <property type="entry name" value="COLLAGEN"/>
    <property type="match status" value="1"/>
</dbReference>